<proteinExistence type="inferred from homology"/>
<dbReference type="PANTHER" id="PTHR12810">
    <property type="entry name" value="MITOCHONDRIAL 28S RIBOSOMAL PROTEIN S29"/>
    <property type="match status" value="1"/>
</dbReference>
<sequence length="493" mass="52795">MASIPVRPCLRRVSRALAESNPRDTHAHLTNPLRRWTGSTLPRASSSSPFSTSTRLAAAAAASSTRRTGSTLKISRKSNAPTSGGKPPGRGERKAFRKKIVLSNANALEVDGLGELSPRAVADPAAHCRVLALPGAVVDQLRLLGAFKPTQGWKYFRRPATLMRAESLRLASVVDGMAEGKEPFRAIVSGERGTGKSALLTQAMAMALLKNWVVISIPDPKDLILGHTDYAPLPDTEPQLYFQKAYTARLLYNTARANRDVLREHTVSQAHPGLPSSVSPDMTLDRFAQLGARDSDFAWPVFRALWAELTKPGLGRPPVMLALDGLASLAGPTEYLSADVKPIHALDLAQVRHFFEQLAGRSLGGPLAAEQRLPNGGAVLAALSQSERPPRTHTAAVELAVAQNEARAAAAEGPPARPYDRDIDHRVYDALREVRALKVGALSREEARALVEYYAKSGALMAPVSEAFLAEKLALAGGGVVGELERGTVRAGL</sequence>
<comment type="subcellular location">
    <subcellularLocation>
        <location evidence="1">Mitochondrion</location>
    </subcellularLocation>
</comment>
<dbReference type="AlphaFoldDB" id="A0A6A6NYC4"/>
<dbReference type="GO" id="GO:0003735">
    <property type="term" value="F:structural constituent of ribosome"/>
    <property type="evidence" value="ECO:0007669"/>
    <property type="project" value="TreeGrafter"/>
</dbReference>
<evidence type="ECO:0000256" key="5">
    <source>
        <dbReference type="ARBA" id="ARBA00023128"/>
    </source>
</evidence>
<keyword evidence="10" id="KW-1185">Reference proteome</keyword>
<evidence type="ECO:0000256" key="7">
    <source>
        <dbReference type="ARBA" id="ARBA00035140"/>
    </source>
</evidence>
<dbReference type="Proteomes" id="UP000799766">
    <property type="component" value="Unassembled WGS sequence"/>
</dbReference>
<evidence type="ECO:0000313" key="9">
    <source>
        <dbReference type="EMBL" id="KAF2456679.1"/>
    </source>
</evidence>
<comment type="similarity">
    <text evidence="2">Belongs to the mitochondrion-specific ribosomal protein mS29 family.</text>
</comment>
<name>A0A6A6NYC4_9PEZI</name>
<evidence type="ECO:0000256" key="2">
    <source>
        <dbReference type="ARBA" id="ARBA00009863"/>
    </source>
</evidence>
<dbReference type="PANTHER" id="PTHR12810:SF0">
    <property type="entry name" value="SMALL RIBOSOMAL SUBUNIT PROTEIN MS29"/>
    <property type="match status" value="1"/>
</dbReference>
<keyword evidence="6" id="KW-0687">Ribonucleoprotein</keyword>
<evidence type="ECO:0000313" key="10">
    <source>
        <dbReference type="Proteomes" id="UP000799766"/>
    </source>
</evidence>
<evidence type="ECO:0000256" key="1">
    <source>
        <dbReference type="ARBA" id="ARBA00004173"/>
    </source>
</evidence>
<keyword evidence="4" id="KW-0689">Ribosomal protein</keyword>
<evidence type="ECO:0000256" key="3">
    <source>
        <dbReference type="ARBA" id="ARBA00022946"/>
    </source>
</evidence>
<gene>
    <name evidence="9" type="ORF">BDY21DRAFT_392823</name>
</gene>
<evidence type="ECO:0000256" key="4">
    <source>
        <dbReference type="ARBA" id="ARBA00022980"/>
    </source>
</evidence>
<accession>A0A6A6NYC4</accession>
<organism evidence="9 10">
    <name type="scientific">Lineolata rhizophorae</name>
    <dbReference type="NCBI Taxonomy" id="578093"/>
    <lineage>
        <taxon>Eukaryota</taxon>
        <taxon>Fungi</taxon>
        <taxon>Dikarya</taxon>
        <taxon>Ascomycota</taxon>
        <taxon>Pezizomycotina</taxon>
        <taxon>Dothideomycetes</taxon>
        <taxon>Dothideomycetes incertae sedis</taxon>
        <taxon>Lineolatales</taxon>
        <taxon>Lineolataceae</taxon>
        <taxon>Lineolata</taxon>
    </lineage>
</organism>
<dbReference type="Pfam" id="PF10236">
    <property type="entry name" value="DAP3"/>
    <property type="match status" value="1"/>
</dbReference>
<keyword evidence="5" id="KW-0496">Mitochondrion</keyword>
<keyword evidence="3" id="KW-0809">Transit peptide</keyword>
<protein>
    <recommendedName>
        <fullName evidence="7">Small ribosomal subunit protein mS29</fullName>
    </recommendedName>
</protein>
<dbReference type="InterPro" id="IPR019368">
    <property type="entry name" value="Ribosomal_mS29"/>
</dbReference>
<reference evidence="9" key="1">
    <citation type="journal article" date="2020" name="Stud. Mycol.">
        <title>101 Dothideomycetes genomes: a test case for predicting lifestyles and emergence of pathogens.</title>
        <authorList>
            <person name="Haridas S."/>
            <person name="Albert R."/>
            <person name="Binder M."/>
            <person name="Bloem J."/>
            <person name="Labutti K."/>
            <person name="Salamov A."/>
            <person name="Andreopoulos B."/>
            <person name="Baker S."/>
            <person name="Barry K."/>
            <person name="Bills G."/>
            <person name="Bluhm B."/>
            <person name="Cannon C."/>
            <person name="Castanera R."/>
            <person name="Culley D."/>
            <person name="Daum C."/>
            <person name="Ezra D."/>
            <person name="Gonzalez J."/>
            <person name="Henrissat B."/>
            <person name="Kuo A."/>
            <person name="Liang C."/>
            <person name="Lipzen A."/>
            <person name="Lutzoni F."/>
            <person name="Magnuson J."/>
            <person name="Mondo S."/>
            <person name="Nolan M."/>
            <person name="Ohm R."/>
            <person name="Pangilinan J."/>
            <person name="Park H.-J."/>
            <person name="Ramirez L."/>
            <person name="Alfaro M."/>
            <person name="Sun H."/>
            <person name="Tritt A."/>
            <person name="Yoshinaga Y."/>
            <person name="Zwiers L.-H."/>
            <person name="Turgeon B."/>
            <person name="Goodwin S."/>
            <person name="Spatafora J."/>
            <person name="Crous P."/>
            <person name="Grigoriev I."/>
        </authorList>
    </citation>
    <scope>NUCLEOTIDE SEQUENCE</scope>
    <source>
        <strain evidence="9">ATCC 16933</strain>
    </source>
</reference>
<feature type="region of interest" description="Disordered" evidence="8">
    <location>
        <begin position="17"/>
        <end position="93"/>
    </location>
</feature>
<evidence type="ECO:0000256" key="6">
    <source>
        <dbReference type="ARBA" id="ARBA00023274"/>
    </source>
</evidence>
<evidence type="ECO:0000256" key="8">
    <source>
        <dbReference type="SAM" id="MobiDB-lite"/>
    </source>
</evidence>
<dbReference type="GO" id="GO:0005763">
    <property type="term" value="C:mitochondrial small ribosomal subunit"/>
    <property type="evidence" value="ECO:0007669"/>
    <property type="project" value="TreeGrafter"/>
</dbReference>
<dbReference type="OrthoDB" id="274828at2759"/>
<feature type="compositionally biased region" description="Low complexity" evidence="8">
    <location>
        <begin position="39"/>
        <end position="71"/>
    </location>
</feature>
<dbReference type="EMBL" id="MU001682">
    <property type="protein sequence ID" value="KAF2456679.1"/>
    <property type="molecule type" value="Genomic_DNA"/>
</dbReference>